<organism evidence="3">
    <name type="scientific">mine drainage metagenome</name>
    <dbReference type="NCBI Taxonomy" id="410659"/>
    <lineage>
        <taxon>unclassified sequences</taxon>
        <taxon>metagenomes</taxon>
        <taxon>ecological metagenomes</taxon>
    </lineage>
</organism>
<reference evidence="3" key="1">
    <citation type="submission" date="2016-10" db="EMBL/GenBank/DDBJ databases">
        <title>Sequence of Gallionella enrichment culture.</title>
        <authorList>
            <person name="Poehlein A."/>
            <person name="Muehling M."/>
            <person name="Daniel R."/>
        </authorList>
    </citation>
    <scope>NUCLEOTIDE SEQUENCE</scope>
</reference>
<keyword evidence="3" id="KW-0418">Kinase</keyword>
<evidence type="ECO:0000256" key="2">
    <source>
        <dbReference type="ARBA" id="ARBA00022840"/>
    </source>
</evidence>
<protein>
    <submittedName>
        <fullName evidence="3">Dephospho-CoA kinase</fullName>
        <ecNumber evidence="3">2.7.1.24</ecNumber>
    </submittedName>
</protein>
<dbReference type="AlphaFoldDB" id="A0A1J5SKZ7"/>
<dbReference type="GO" id="GO:0004140">
    <property type="term" value="F:dephospho-CoA kinase activity"/>
    <property type="evidence" value="ECO:0007669"/>
    <property type="project" value="UniProtKB-EC"/>
</dbReference>
<dbReference type="EC" id="2.7.1.24" evidence="3"/>
<dbReference type="PANTHER" id="PTHR10695:SF46">
    <property type="entry name" value="BIFUNCTIONAL COENZYME A SYNTHASE-RELATED"/>
    <property type="match status" value="1"/>
</dbReference>
<dbReference type="InterPro" id="IPR001977">
    <property type="entry name" value="Depp_CoAkinase"/>
</dbReference>
<dbReference type="Pfam" id="PF01121">
    <property type="entry name" value="CoaE"/>
    <property type="match status" value="1"/>
</dbReference>
<dbReference type="PANTHER" id="PTHR10695">
    <property type="entry name" value="DEPHOSPHO-COA KINASE-RELATED"/>
    <property type="match status" value="1"/>
</dbReference>
<sequence length="197" mass="22175">MIILGLTGSIGMGKTTAANLLRRLKVPVHDADDVVHRLLAKGGAAVPLIEAAFPHTVWGGAVDRPRLAARVFGDDHALKTLEAILHPMVRREELAFLRRQRRRRRPVVALDIPLLFETHGEDRCDAVAVVSCPAFLQEQRVMARHGMTHAKLAVIRRRQMADHEKRRRADFVLPTGLGRRLTLRKLRAVLARLRERA</sequence>
<dbReference type="Gene3D" id="3.40.50.300">
    <property type="entry name" value="P-loop containing nucleotide triphosphate hydrolases"/>
    <property type="match status" value="1"/>
</dbReference>
<keyword evidence="2" id="KW-0067">ATP-binding</keyword>
<dbReference type="EMBL" id="MLJW01000091">
    <property type="protein sequence ID" value="OIR00758.1"/>
    <property type="molecule type" value="Genomic_DNA"/>
</dbReference>
<gene>
    <name evidence="3" type="primary">coaE_6</name>
    <name evidence="3" type="ORF">GALL_170950</name>
</gene>
<keyword evidence="1" id="KW-0547">Nucleotide-binding</keyword>
<evidence type="ECO:0000313" key="3">
    <source>
        <dbReference type="EMBL" id="OIR00758.1"/>
    </source>
</evidence>
<dbReference type="HAMAP" id="MF_00376">
    <property type="entry name" value="Dephospho_CoA_kinase"/>
    <property type="match status" value="1"/>
</dbReference>
<proteinExistence type="inferred from homology"/>
<evidence type="ECO:0000256" key="1">
    <source>
        <dbReference type="ARBA" id="ARBA00022741"/>
    </source>
</evidence>
<name>A0A1J5SKZ7_9ZZZZ</name>
<dbReference type="CDD" id="cd02022">
    <property type="entry name" value="DPCK"/>
    <property type="match status" value="1"/>
</dbReference>
<dbReference type="PROSITE" id="PS51219">
    <property type="entry name" value="DPCK"/>
    <property type="match status" value="1"/>
</dbReference>
<dbReference type="GO" id="GO:0015937">
    <property type="term" value="P:coenzyme A biosynthetic process"/>
    <property type="evidence" value="ECO:0007669"/>
    <property type="project" value="InterPro"/>
</dbReference>
<keyword evidence="3" id="KW-0808">Transferase</keyword>
<comment type="caution">
    <text evidence="3">The sequence shown here is derived from an EMBL/GenBank/DDBJ whole genome shotgun (WGS) entry which is preliminary data.</text>
</comment>
<dbReference type="InterPro" id="IPR027417">
    <property type="entry name" value="P-loop_NTPase"/>
</dbReference>
<dbReference type="GO" id="GO:0005524">
    <property type="term" value="F:ATP binding"/>
    <property type="evidence" value="ECO:0007669"/>
    <property type="project" value="UniProtKB-KW"/>
</dbReference>
<dbReference type="SUPFAM" id="SSF52540">
    <property type="entry name" value="P-loop containing nucleoside triphosphate hydrolases"/>
    <property type="match status" value="1"/>
</dbReference>
<dbReference type="NCBIfam" id="TIGR00152">
    <property type="entry name" value="dephospho-CoA kinase"/>
    <property type="match status" value="1"/>
</dbReference>
<accession>A0A1J5SKZ7</accession>